<feature type="compositionally biased region" description="Low complexity" evidence="1">
    <location>
        <begin position="15"/>
        <end position="29"/>
    </location>
</feature>
<gene>
    <name evidence="2" type="ORF">CMUS01_14459</name>
</gene>
<name>A0A8H6J4Q6_9PEZI</name>
<reference evidence="2" key="1">
    <citation type="journal article" date="2020" name="Phytopathology">
        <title>Genome Sequence Resources of Colletotrichum truncatum, C. plurivorum, C. musicola, and C. sojae: Four Species Pathogenic to Soybean (Glycine max).</title>
        <authorList>
            <person name="Rogerio F."/>
            <person name="Boufleur T.R."/>
            <person name="Ciampi-Guillardi M."/>
            <person name="Sukno S.A."/>
            <person name="Thon M.R."/>
            <person name="Massola Junior N.S."/>
            <person name="Baroncelli R."/>
        </authorList>
    </citation>
    <scope>NUCLEOTIDE SEQUENCE</scope>
    <source>
        <strain evidence="2">LFN0074</strain>
    </source>
</reference>
<comment type="caution">
    <text evidence="2">The sequence shown here is derived from an EMBL/GenBank/DDBJ whole genome shotgun (WGS) entry which is preliminary data.</text>
</comment>
<dbReference type="AlphaFoldDB" id="A0A8H6J4Q6"/>
<evidence type="ECO:0000313" key="2">
    <source>
        <dbReference type="EMBL" id="KAF6806093.1"/>
    </source>
</evidence>
<dbReference type="EMBL" id="WIGM01001043">
    <property type="protein sequence ID" value="KAF6806093.1"/>
    <property type="molecule type" value="Genomic_DNA"/>
</dbReference>
<feature type="region of interest" description="Disordered" evidence="1">
    <location>
        <begin position="49"/>
        <end position="68"/>
    </location>
</feature>
<evidence type="ECO:0000256" key="1">
    <source>
        <dbReference type="SAM" id="MobiDB-lite"/>
    </source>
</evidence>
<feature type="region of interest" description="Disordered" evidence="1">
    <location>
        <begin position="1"/>
        <end position="37"/>
    </location>
</feature>
<protein>
    <submittedName>
        <fullName evidence="2">Uncharacterized protein</fullName>
    </submittedName>
</protein>
<evidence type="ECO:0000313" key="3">
    <source>
        <dbReference type="Proteomes" id="UP000639643"/>
    </source>
</evidence>
<proteinExistence type="predicted"/>
<accession>A0A8H6J4Q6</accession>
<sequence>MDLKNVSSSSLDGATTPTTQLPLLPDHPTQNNPSIWGLPFRDFADNADSGNKGRELHNCGFSGVVSQN</sequence>
<dbReference type="Proteomes" id="UP000639643">
    <property type="component" value="Unassembled WGS sequence"/>
</dbReference>
<organism evidence="2 3">
    <name type="scientific">Colletotrichum musicola</name>
    <dbReference type="NCBI Taxonomy" id="2175873"/>
    <lineage>
        <taxon>Eukaryota</taxon>
        <taxon>Fungi</taxon>
        <taxon>Dikarya</taxon>
        <taxon>Ascomycota</taxon>
        <taxon>Pezizomycotina</taxon>
        <taxon>Sordariomycetes</taxon>
        <taxon>Hypocreomycetidae</taxon>
        <taxon>Glomerellales</taxon>
        <taxon>Glomerellaceae</taxon>
        <taxon>Colletotrichum</taxon>
        <taxon>Colletotrichum orchidearum species complex</taxon>
    </lineage>
</organism>
<feature type="compositionally biased region" description="Polar residues" evidence="1">
    <location>
        <begin position="1"/>
        <end position="13"/>
    </location>
</feature>
<keyword evidence="3" id="KW-1185">Reference proteome</keyword>